<dbReference type="EMBL" id="JAJSOF020000027">
    <property type="protein sequence ID" value="KAJ4434121.1"/>
    <property type="molecule type" value="Genomic_DNA"/>
</dbReference>
<sequence>MKPGVYIRAGNAKIRTMYLRLTFYKYFCGNDDDDDDDDDDDGQENADENYCRYPRVGTLFYLEIGLHHYNRFPDSSLNHVSRSRYKSPELVSVKQTLAPVNCDEVFYQMCDLRRAWTIGLIMTFCNDEYFELQIRATGVETFIDASKYSLIMLGLIKQFVKAMNTSGRGFMYLSKTFLRFSAAKIKEGVFLRPLVRGVETLKIYSPKLVHAYCPVPAILDVSISFVNALE</sequence>
<reference evidence="1 2" key="1">
    <citation type="journal article" date="2022" name="Allergy">
        <title>Genome assembly and annotation of Periplaneta americana reveal a comprehensive cockroach allergen profile.</title>
        <authorList>
            <person name="Wang L."/>
            <person name="Xiong Q."/>
            <person name="Saelim N."/>
            <person name="Wang L."/>
            <person name="Nong W."/>
            <person name="Wan A.T."/>
            <person name="Shi M."/>
            <person name="Liu X."/>
            <person name="Cao Q."/>
            <person name="Hui J.H.L."/>
            <person name="Sookrung N."/>
            <person name="Leung T.F."/>
            <person name="Tungtrongchitr A."/>
            <person name="Tsui S.K.W."/>
        </authorList>
    </citation>
    <scope>NUCLEOTIDE SEQUENCE [LARGE SCALE GENOMIC DNA]</scope>
    <source>
        <strain evidence="1">PWHHKU_190912</strain>
    </source>
</reference>
<keyword evidence="2" id="KW-1185">Reference proteome</keyword>
<accession>A0ABQ8SK84</accession>
<name>A0ABQ8SK84_PERAM</name>
<gene>
    <name evidence="1" type="ORF">ANN_16441</name>
</gene>
<organism evidence="1 2">
    <name type="scientific">Periplaneta americana</name>
    <name type="common">American cockroach</name>
    <name type="synonym">Blatta americana</name>
    <dbReference type="NCBI Taxonomy" id="6978"/>
    <lineage>
        <taxon>Eukaryota</taxon>
        <taxon>Metazoa</taxon>
        <taxon>Ecdysozoa</taxon>
        <taxon>Arthropoda</taxon>
        <taxon>Hexapoda</taxon>
        <taxon>Insecta</taxon>
        <taxon>Pterygota</taxon>
        <taxon>Neoptera</taxon>
        <taxon>Polyneoptera</taxon>
        <taxon>Dictyoptera</taxon>
        <taxon>Blattodea</taxon>
        <taxon>Blattoidea</taxon>
        <taxon>Blattidae</taxon>
        <taxon>Blattinae</taxon>
        <taxon>Periplaneta</taxon>
    </lineage>
</organism>
<protein>
    <submittedName>
        <fullName evidence="1">Uncharacterized protein</fullName>
    </submittedName>
</protein>
<comment type="caution">
    <text evidence="1">The sequence shown here is derived from an EMBL/GenBank/DDBJ whole genome shotgun (WGS) entry which is preliminary data.</text>
</comment>
<dbReference type="Proteomes" id="UP001148838">
    <property type="component" value="Unassembled WGS sequence"/>
</dbReference>
<evidence type="ECO:0000313" key="2">
    <source>
        <dbReference type="Proteomes" id="UP001148838"/>
    </source>
</evidence>
<evidence type="ECO:0000313" key="1">
    <source>
        <dbReference type="EMBL" id="KAJ4434121.1"/>
    </source>
</evidence>
<proteinExistence type="predicted"/>